<sequence length="282" mass="31864">MSQLGSKLWSEIFAVLSEIPFFQMNQEHLKSPELTTRHIIENAYIAWRAYLTCPTFTKIWDIIQKFVMKTQSDIDGEKYWGGDTQLVGLLKRRGQLAVPFANPGDFNFMNLYANWEEAQLKESRFGRAVWSALHDAQEERADEELVEDDFQEVANDESSLGITSSTIDLDQMDSSSSNNTTFINNEGQTISGDKDSGCRSQQLCRPTPDREFKLLQIPPARELSRVAKDKVTPKDIVHTTKPFSQMRSTVEGTIEGSQGCECGHSNFALSLRPISTMVLLPK</sequence>
<comment type="caution">
    <text evidence="1">The sequence shown here is derived from an EMBL/GenBank/DDBJ whole genome shotgun (WGS) entry which is preliminary data.</text>
</comment>
<protein>
    <submittedName>
        <fullName evidence="1">Uncharacterized protein</fullName>
    </submittedName>
</protein>
<dbReference type="Proteomes" id="UP000799764">
    <property type="component" value="Unassembled WGS sequence"/>
</dbReference>
<dbReference type="AlphaFoldDB" id="A0A9P4PT49"/>
<proteinExistence type="predicted"/>
<accession>A0A9P4PT49</accession>
<reference evidence="1" key="1">
    <citation type="journal article" date="2020" name="Stud. Mycol.">
        <title>101 Dothideomycetes genomes: a test case for predicting lifestyles and emergence of pathogens.</title>
        <authorList>
            <person name="Haridas S."/>
            <person name="Albert R."/>
            <person name="Binder M."/>
            <person name="Bloem J."/>
            <person name="Labutti K."/>
            <person name="Salamov A."/>
            <person name="Andreopoulos B."/>
            <person name="Baker S."/>
            <person name="Barry K."/>
            <person name="Bills G."/>
            <person name="Bluhm B."/>
            <person name="Cannon C."/>
            <person name="Castanera R."/>
            <person name="Culley D."/>
            <person name="Daum C."/>
            <person name="Ezra D."/>
            <person name="Gonzalez J."/>
            <person name="Henrissat B."/>
            <person name="Kuo A."/>
            <person name="Liang C."/>
            <person name="Lipzen A."/>
            <person name="Lutzoni F."/>
            <person name="Magnuson J."/>
            <person name="Mondo S."/>
            <person name="Nolan M."/>
            <person name="Ohm R."/>
            <person name="Pangilinan J."/>
            <person name="Park H.-J."/>
            <person name="Ramirez L."/>
            <person name="Alfaro M."/>
            <person name="Sun H."/>
            <person name="Tritt A."/>
            <person name="Yoshinaga Y."/>
            <person name="Zwiers L.-H."/>
            <person name="Turgeon B."/>
            <person name="Goodwin S."/>
            <person name="Spatafora J."/>
            <person name="Crous P."/>
            <person name="Grigoriev I."/>
        </authorList>
    </citation>
    <scope>NUCLEOTIDE SEQUENCE</scope>
    <source>
        <strain evidence="1">CBS 690.94</strain>
    </source>
</reference>
<evidence type="ECO:0000313" key="2">
    <source>
        <dbReference type="Proteomes" id="UP000799764"/>
    </source>
</evidence>
<organism evidence="1 2">
    <name type="scientific">Karstenula rhodostoma CBS 690.94</name>
    <dbReference type="NCBI Taxonomy" id="1392251"/>
    <lineage>
        <taxon>Eukaryota</taxon>
        <taxon>Fungi</taxon>
        <taxon>Dikarya</taxon>
        <taxon>Ascomycota</taxon>
        <taxon>Pezizomycotina</taxon>
        <taxon>Dothideomycetes</taxon>
        <taxon>Pleosporomycetidae</taxon>
        <taxon>Pleosporales</taxon>
        <taxon>Massarineae</taxon>
        <taxon>Didymosphaeriaceae</taxon>
        <taxon>Karstenula</taxon>
    </lineage>
</organism>
<dbReference type="EMBL" id="MU001494">
    <property type="protein sequence ID" value="KAF2449926.1"/>
    <property type="molecule type" value="Genomic_DNA"/>
</dbReference>
<gene>
    <name evidence="1" type="ORF">P171DRAFT_507737</name>
</gene>
<name>A0A9P4PT49_9PLEO</name>
<evidence type="ECO:0000313" key="1">
    <source>
        <dbReference type="EMBL" id="KAF2449926.1"/>
    </source>
</evidence>
<keyword evidence="2" id="KW-1185">Reference proteome</keyword>